<dbReference type="Pfam" id="PF00135">
    <property type="entry name" value="COesterase"/>
    <property type="match status" value="1"/>
</dbReference>
<evidence type="ECO:0000313" key="7">
    <source>
        <dbReference type="Proteomes" id="UP000186817"/>
    </source>
</evidence>
<keyword evidence="2 3" id="KW-0378">Hydrolase</keyword>
<dbReference type="SUPFAM" id="SSF53474">
    <property type="entry name" value="alpha/beta-Hydrolases"/>
    <property type="match status" value="1"/>
</dbReference>
<dbReference type="OrthoDB" id="408631at2759"/>
<dbReference type="Gene3D" id="3.40.50.720">
    <property type="entry name" value="NAD(P)-binding Rossmann-like Domain"/>
    <property type="match status" value="1"/>
</dbReference>
<accession>A0A1Q9CZS3</accession>
<organism evidence="6 7">
    <name type="scientific">Symbiodinium microadriaticum</name>
    <name type="common">Dinoflagellate</name>
    <name type="synonym">Zooxanthella microadriatica</name>
    <dbReference type="NCBI Taxonomy" id="2951"/>
    <lineage>
        <taxon>Eukaryota</taxon>
        <taxon>Sar</taxon>
        <taxon>Alveolata</taxon>
        <taxon>Dinophyceae</taxon>
        <taxon>Suessiales</taxon>
        <taxon>Symbiodiniaceae</taxon>
        <taxon>Symbiodinium</taxon>
    </lineage>
</organism>
<evidence type="ECO:0000256" key="2">
    <source>
        <dbReference type="ARBA" id="ARBA00022801"/>
    </source>
</evidence>
<evidence type="ECO:0000256" key="1">
    <source>
        <dbReference type="ARBA" id="ARBA00005964"/>
    </source>
</evidence>
<comment type="caution">
    <text evidence="6">The sequence shown here is derived from an EMBL/GenBank/DDBJ whole genome shotgun (WGS) entry which is preliminary data.</text>
</comment>
<dbReference type="InterPro" id="IPR050309">
    <property type="entry name" value="Type-B_Carboxylest/Lipase"/>
</dbReference>
<keyword evidence="7" id="KW-1185">Reference proteome</keyword>
<feature type="domain" description="NAD-dependent epimerase/dehydratase" evidence="5">
    <location>
        <begin position="104"/>
        <end position="136"/>
    </location>
</feature>
<dbReference type="InterPro" id="IPR029058">
    <property type="entry name" value="AB_hydrolase_fold"/>
</dbReference>
<protein>
    <recommendedName>
        <fullName evidence="3">Carboxylic ester hydrolase</fullName>
        <ecNumber evidence="3">3.1.1.-</ecNumber>
    </recommendedName>
</protein>
<feature type="domain" description="Carboxylesterase type B" evidence="4">
    <location>
        <begin position="167"/>
        <end position="431"/>
    </location>
</feature>
<dbReference type="GO" id="GO:0016787">
    <property type="term" value="F:hydrolase activity"/>
    <property type="evidence" value="ECO:0007669"/>
    <property type="project" value="UniProtKB-KW"/>
</dbReference>
<dbReference type="InterPro" id="IPR036291">
    <property type="entry name" value="NAD(P)-bd_dom_sf"/>
</dbReference>
<evidence type="ECO:0000256" key="3">
    <source>
        <dbReference type="RuleBase" id="RU361235"/>
    </source>
</evidence>
<dbReference type="AlphaFoldDB" id="A0A1Q9CZS3"/>
<comment type="similarity">
    <text evidence="1 3">Belongs to the type-B carboxylesterase/lipase family.</text>
</comment>
<dbReference type="PANTHER" id="PTHR11559">
    <property type="entry name" value="CARBOXYLESTERASE"/>
    <property type="match status" value="1"/>
</dbReference>
<sequence>MALMGEAFILGTAPAAPVTRFPSRPQRAARQVPERGSSSTLASAAMVLAAGVVAKRRMADTRATAVATRGKKRVLPRIVKAAATATAPVAANVAGLTGPTMKLVVFGGTGYIGRAAVQELAARGHSVVVCTRSNSGIGGKQTKEETPSALGAFSVLGPTLNGDASSVSNQCFQPKTGGSEDCLYLNVYAPKTGSGALPCLVWIHGGAYEIGVGWGQNGTALADFYQRSGQPAVVVTLNYRLNVFGFLGSEELRSRDPEHGSTGNYGIQDQRLALQWVQRNIGAFGGDPSKVMIFGQSAGAGSVAVHLSSERSKGLFASALMESGGFSGWDAQTMAESERWYKELLKTSGCKDAHCLVNMAGIDLLTAYEKIPNGRCCQSLLGSPFIPWAPTVDGVELRAHPYNLATEGQVHKVPMVIGTNADDGATFAYNRLLACLQCRADIPSQLFSFKSQA</sequence>
<reference evidence="6 7" key="1">
    <citation type="submission" date="2016-02" db="EMBL/GenBank/DDBJ databases">
        <title>Genome analysis of coral dinoflagellate symbionts highlights evolutionary adaptations to a symbiotic lifestyle.</title>
        <authorList>
            <person name="Aranda M."/>
            <person name="Li Y."/>
            <person name="Liew Y.J."/>
            <person name="Baumgarten S."/>
            <person name="Simakov O."/>
            <person name="Wilson M."/>
            <person name="Piel J."/>
            <person name="Ashoor H."/>
            <person name="Bougouffa S."/>
            <person name="Bajic V.B."/>
            <person name="Ryu T."/>
            <person name="Ravasi T."/>
            <person name="Bayer T."/>
            <person name="Micklem G."/>
            <person name="Kim H."/>
            <person name="Bhak J."/>
            <person name="Lajeunesse T.C."/>
            <person name="Voolstra C.R."/>
        </authorList>
    </citation>
    <scope>NUCLEOTIDE SEQUENCE [LARGE SCALE GENOMIC DNA]</scope>
    <source>
        <strain evidence="6 7">CCMP2467</strain>
    </source>
</reference>
<name>A0A1Q9CZS3_SYMMI</name>
<dbReference type="EMBL" id="LSRX01000816">
    <property type="protein sequence ID" value="OLP88413.1"/>
    <property type="molecule type" value="Genomic_DNA"/>
</dbReference>
<dbReference type="InterPro" id="IPR019826">
    <property type="entry name" value="Carboxylesterase_B_AS"/>
</dbReference>
<gene>
    <name evidence="6" type="primary">cryS</name>
    <name evidence="6" type="ORF">AK812_SmicGene30266</name>
</gene>
<evidence type="ECO:0000259" key="5">
    <source>
        <dbReference type="Pfam" id="PF01370"/>
    </source>
</evidence>
<evidence type="ECO:0000259" key="4">
    <source>
        <dbReference type="Pfam" id="PF00135"/>
    </source>
</evidence>
<evidence type="ECO:0000313" key="6">
    <source>
        <dbReference type="EMBL" id="OLP88413.1"/>
    </source>
</evidence>
<dbReference type="SUPFAM" id="SSF51735">
    <property type="entry name" value="NAD(P)-binding Rossmann-fold domains"/>
    <property type="match status" value="1"/>
</dbReference>
<dbReference type="InterPro" id="IPR001509">
    <property type="entry name" value="Epimerase_deHydtase"/>
</dbReference>
<proteinExistence type="inferred from homology"/>
<dbReference type="PROSITE" id="PS00941">
    <property type="entry name" value="CARBOXYLESTERASE_B_2"/>
    <property type="match status" value="1"/>
</dbReference>
<dbReference type="Proteomes" id="UP000186817">
    <property type="component" value="Unassembled WGS sequence"/>
</dbReference>
<dbReference type="Pfam" id="PF01370">
    <property type="entry name" value="Epimerase"/>
    <property type="match status" value="1"/>
</dbReference>
<dbReference type="InterPro" id="IPR019819">
    <property type="entry name" value="Carboxylesterase_B_CS"/>
</dbReference>
<dbReference type="EC" id="3.1.1.-" evidence="3"/>
<dbReference type="Gene3D" id="3.40.50.1820">
    <property type="entry name" value="alpha/beta hydrolase"/>
    <property type="match status" value="1"/>
</dbReference>
<dbReference type="InterPro" id="IPR002018">
    <property type="entry name" value="CarbesteraseB"/>
</dbReference>
<dbReference type="PROSITE" id="PS00122">
    <property type="entry name" value="CARBOXYLESTERASE_B_1"/>
    <property type="match status" value="1"/>
</dbReference>